<dbReference type="PANTHER" id="PTHR10545">
    <property type="entry name" value="DIAMINE N-ACETYLTRANSFERASE"/>
    <property type="match status" value="1"/>
</dbReference>
<evidence type="ECO:0000256" key="1">
    <source>
        <dbReference type="ARBA" id="ARBA00008694"/>
    </source>
</evidence>
<evidence type="ECO:0000256" key="2">
    <source>
        <dbReference type="ARBA" id="ARBA00022679"/>
    </source>
</evidence>
<dbReference type="InterPro" id="IPR016181">
    <property type="entry name" value="Acyl_CoA_acyltransferase"/>
</dbReference>
<keyword evidence="3" id="KW-0012">Acyltransferase</keyword>
<dbReference type="SUPFAM" id="SSF55729">
    <property type="entry name" value="Acyl-CoA N-acyltransferases (Nat)"/>
    <property type="match status" value="1"/>
</dbReference>
<dbReference type="Pfam" id="PF00583">
    <property type="entry name" value="Acetyltransf_1"/>
    <property type="match status" value="1"/>
</dbReference>
<feature type="domain" description="N-acetyltransferase" evidence="4">
    <location>
        <begin position="66"/>
        <end position="105"/>
    </location>
</feature>
<dbReference type="AlphaFoldDB" id="A0A8C5EI09"/>
<dbReference type="Gene3D" id="3.40.630.30">
    <property type="match status" value="2"/>
</dbReference>
<dbReference type="CDD" id="cd04301">
    <property type="entry name" value="NAT_SF"/>
    <property type="match status" value="1"/>
</dbReference>
<name>A0A8C5EI09_GOUWI</name>
<reference evidence="5" key="1">
    <citation type="submission" date="2020-06" db="EMBL/GenBank/DDBJ databases">
        <authorList>
            <consortium name="Wellcome Sanger Institute Data Sharing"/>
        </authorList>
    </citation>
    <scope>NUCLEOTIDE SEQUENCE [LARGE SCALE GENOMIC DNA]</scope>
</reference>
<organism evidence="5 6">
    <name type="scientific">Gouania willdenowi</name>
    <name type="common">Blunt-snouted clingfish</name>
    <name type="synonym">Lepadogaster willdenowi</name>
    <dbReference type="NCBI Taxonomy" id="441366"/>
    <lineage>
        <taxon>Eukaryota</taxon>
        <taxon>Metazoa</taxon>
        <taxon>Chordata</taxon>
        <taxon>Craniata</taxon>
        <taxon>Vertebrata</taxon>
        <taxon>Euteleostomi</taxon>
        <taxon>Actinopterygii</taxon>
        <taxon>Neopterygii</taxon>
        <taxon>Teleostei</taxon>
        <taxon>Neoteleostei</taxon>
        <taxon>Acanthomorphata</taxon>
        <taxon>Ovalentaria</taxon>
        <taxon>Blenniimorphae</taxon>
        <taxon>Blenniiformes</taxon>
        <taxon>Gobiesocoidei</taxon>
        <taxon>Gobiesocidae</taxon>
        <taxon>Gobiesocinae</taxon>
        <taxon>Gouania</taxon>
    </lineage>
</organism>
<keyword evidence="6" id="KW-1185">Reference proteome</keyword>
<dbReference type="Ensembl" id="ENSGWIT00000024319.1">
    <property type="protein sequence ID" value="ENSGWIP00000022186.1"/>
    <property type="gene ID" value="ENSGWIG00000011908.1"/>
</dbReference>
<evidence type="ECO:0000259" key="4">
    <source>
        <dbReference type="Pfam" id="PF00583"/>
    </source>
</evidence>
<sequence>MDFTIRAAAKDDCKDMARMIMESAIYGNFSNKVKTTSEDLERDGFSQNPLFHCFVVEVSADQQSKEGKGLGKALLSKVAEDATKNQCSRLELIVGDWNTRAQQFYALKGGSDITDGEGWHLLRFDGNNLDLLASEALSV</sequence>
<dbReference type="InterPro" id="IPR051016">
    <property type="entry name" value="Diverse_Substrate_AcTransf"/>
</dbReference>
<comment type="similarity">
    <text evidence="1">Belongs to the acetyltransferase family.</text>
</comment>
<evidence type="ECO:0000313" key="5">
    <source>
        <dbReference type="Ensembl" id="ENSGWIP00000022186.1"/>
    </source>
</evidence>
<dbReference type="InterPro" id="IPR000182">
    <property type="entry name" value="GNAT_dom"/>
</dbReference>
<evidence type="ECO:0000313" key="6">
    <source>
        <dbReference type="Proteomes" id="UP000694680"/>
    </source>
</evidence>
<evidence type="ECO:0000256" key="3">
    <source>
        <dbReference type="ARBA" id="ARBA00023315"/>
    </source>
</evidence>
<dbReference type="Proteomes" id="UP000694680">
    <property type="component" value="Chromosome 14"/>
</dbReference>
<keyword evidence="2" id="KW-0808">Transferase</keyword>
<proteinExistence type="inferred from homology"/>
<protein>
    <submittedName>
        <fullName evidence="5">Spermidine/spermine N1-acetyltransferase family member 2b</fullName>
    </submittedName>
</protein>
<dbReference type="PANTHER" id="PTHR10545:SF51">
    <property type="entry name" value="THIALYSINE N-EPSILON-ACETYLTRANSFERASE"/>
    <property type="match status" value="1"/>
</dbReference>
<accession>A0A8C5EI09</accession>
<dbReference type="GO" id="GO:0008080">
    <property type="term" value="F:N-acetyltransferase activity"/>
    <property type="evidence" value="ECO:0007669"/>
    <property type="project" value="TreeGrafter"/>
</dbReference>
<reference evidence="5" key="3">
    <citation type="submission" date="2025-09" db="UniProtKB">
        <authorList>
            <consortium name="Ensembl"/>
        </authorList>
    </citation>
    <scope>IDENTIFICATION</scope>
</reference>
<reference evidence="5" key="2">
    <citation type="submission" date="2025-08" db="UniProtKB">
        <authorList>
            <consortium name="Ensembl"/>
        </authorList>
    </citation>
    <scope>IDENTIFICATION</scope>
</reference>